<gene>
    <name evidence="3" type="ORF">D2E23_2089</name>
</gene>
<dbReference type="InterPro" id="IPR004256">
    <property type="entry name" value="DUF234"/>
</dbReference>
<feature type="domain" description="ATPase" evidence="1">
    <location>
        <begin position="3"/>
        <end position="211"/>
    </location>
</feature>
<dbReference type="OrthoDB" id="9813134at2"/>
<dbReference type="InterPro" id="IPR027417">
    <property type="entry name" value="P-loop_NTPase"/>
</dbReference>
<dbReference type="PANTHER" id="PTHR34704">
    <property type="entry name" value="ATPASE"/>
    <property type="match status" value="1"/>
</dbReference>
<dbReference type="Gene3D" id="3.40.50.300">
    <property type="entry name" value="P-loop containing nucleotide triphosphate hydrolases"/>
    <property type="match status" value="1"/>
</dbReference>
<dbReference type="GO" id="GO:0005524">
    <property type="term" value="F:ATP binding"/>
    <property type="evidence" value="ECO:0007669"/>
    <property type="project" value="InterPro"/>
</dbReference>
<dbReference type="RefSeq" id="WP_126030864.1">
    <property type="nucleotide sequence ID" value="NZ_JAFEJY010000003.1"/>
</dbReference>
<sequence length="472" mass="54111">MRFIGRANELDYLESSYADKRAQLVIMYGRRRVGKTETLAHFAAGKPHLFFSAQSATKDEQLAAFSKQMFAAGAPAARYIDRYPDWQTALSDLVTLPRNSSNDNGRRLVIFDEFPYLVKSDPSLPSVLQNLWDRTLQHEDIMIILCGSAMSFIEKEILSEKSPLYGRATGILKMQPMPYWDATAFLPDYTDEDKTLAYAILGGIPHYLLQFDPDDDLQTNIENRILRKGTALYSEVEFLMHQEFRETATYNSIIQAVALGATQLNDIAQKTLLSPQKASTYIANLIEVGLLEREFPANAKTVEFSKGMRGLYHISDNFFRFWFAFVFPNRSNLEFGDIGGVYRYDIEPQLHTFAASAFEHMCADWLRRCNAAGTLPFHANIIGRWWNSKDEIDVVAGNRDSTRLLLGECKFRNQPIDMRVLQELRRKGSQLRGEQRWYYLFSLNGFTESLRNLAEHDDSIRLIDMKTLFGAR</sequence>
<dbReference type="EMBL" id="QXGJ01000015">
    <property type="protein sequence ID" value="RSX49441.1"/>
    <property type="molecule type" value="Genomic_DNA"/>
</dbReference>
<dbReference type="PANTHER" id="PTHR34704:SF1">
    <property type="entry name" value="ATPASE"/>
    <property type="match status" value="1"/>
</dbReference>
<evidence type="ECO:0000259" key="1">
    <source>
        <dbReference type="Pfam" id="PF01637"/>
    </source>
</evidence>
<keyword evidence="4" id="KW-1185">Reference proteome</keyword>
<reference evidence="3 4" key="1">
    <citation type="submission" date="2018-09" db="EMBL/GenBank/DDBJ databases">
        <title>Characterization of the phylogenetic diversity of five novel species belonging to the genus Bifidobacterium.</title>
        <authorList>
            <person name="Lugli G.A."/>
            <person name="Duranti S."/>
            <person name="Milani C."/>
        </authorList>
    </citation>
    <scope>NUCLEOTIDE SEQUENCE [LARGE SCALE GENOMIC DNA]</scope>
    <source>
        <strain evidence="3 4">2028B</strain>
    </source>
</reference>
<dbReference type="Pfam" id="PF03008">
    <property type="entry name" value="DUF234"/>
    <property type="match status" value="1"/>
</dbReference>
<organism evidence="3 4">
    <name type="scientific">Bifidobacterium callimiconis</name>
    <dbReference type="NCBI Taxonomy" id="2306973"/>
    <lineage>
        <taxon>Bacteria</taxon>
        <taxon>Bacillati</taxon>
        <taxon>Actinomycetota</taxon>
        <taxon>Actinomycetes</taxon>
        <taxon>Bifidobacteriales</taxon>
        <taxon>Bifidobacteriaceae</taxon>
        <taxon>Bifidobacterium</taxon>
    </lineage>
</organism>
<dbReference type="InterPro" id="IPR011579">
    <property type="entry name" value="ATPase_dom"/>
</dbReference>
<dbReference type="SUPFAM" id="SSF52540">
    <property type="entry name" value="P-loop containing nucleoside triphosphate hydrolases"/>
    <property type="match status" value="1"/>
</dbReference>
<proteinExistence type="predicted"/>
<evidence type="ECO:0000259" key="2">
    <source>
        <dbReference type="Pfam" id="PF03008"/>
    </source>
</evidence>
<dbReference type="Pfam" id="PF01637">
    <property type="entry name" value="ATPase_2"/>
    <property type="match status" value="1"/>
</dbReference>
<accession>A0A430F9E2</accession>
<dbReference type="SUPFAM" id="SSF52980">
    <property type="entry name" value="Restriction endonuclease-like"/>
    <property type="match status" value="1"/>
</dbReference>
<comment type="caution">
    <text evidence="3">The sequence shown here is derived from an EMBL/GenBank/DDBJ whole genome shotgun (WGS) entry which is preliminary data.</text>
</comment>
<feature type="domain" description="DUF234" evidence="2">
    <location>
        <begin position="322"/>
        <end position="413"/>
    </location>
</feature>
<dbReference type="InterPro" id="IPR011335">
    <property type="entry name" value="Restrct_endonuc-II-like"/>
</dbReference>
<evidence type="ECO:0000313" key="4">
    <source>
        <dbReference type="Proteomes" id="UP000288607"/>
    </source>
</evidence>
<protein>
    <submittedName>
        <fullName evidence="3">ATPase AAA</fullName>
    </submittedName>
</protein>
<name>A0A430F9E2_9BIFI</name>
<dbReference type="Proteomes" id="UP000288607">
    <property type="component" value="Unassembled WGS sequence"/>
</dbReference>
<dbReference type="AlphaFoldDB" id="A0A430F9E2"/>
<evidence type="ECO:0000313" key="3">
    <source>
        <dbReference type="EMBL" id="RSX49441.1"/>
    </source>
</evidence>